<comment type="caution">
    <text evidence="1">The sequence shown here is derived from an EMBL/GenBank/DDBJ whole genome shotgun (WGS) entry which is preliminary data.</text>
</comment>
<dbReference type="AlphaFoldDB" id="X1E8H9"/>
<evidence type="ECO:0000313" key="1">
    <source>
        <dbReference type="EMBL" id="GAH29586.1"/>
    </source>
</evidence>
<organism evidence="1">
    <name type="scientific">marine sediment metagenome</name>
    <dbReference type="NCBI Taxonomy" id="412755"/>
    <lineage>
        <taxon>unclassified sequences</taxon>
        <taxon>metagenomes</taxon>
        <taxon>ecological metagenomes</taxon>
    </lineage>
</organism>
<dbReference type="EMBL" id="BARU01001140">
    <property type="protein sequence ID" value="GAH29586.1"/>
    <property type="molecule type" value="Genomic_DNA"/>
</dbReference>
<feature type="non-terminal residue" evidence="1">
    <location>
        <position position="1"/>
    </location>
</feature>
<sequence>LTTRIPSKEQLEVAIVALEKVINREIKKEETLIQDQDFLALP</sequence>
<name>X1E8H9_9ZZZZ</name>
<proteinExistence type="predicted"/>
<gene>
    <name evidence="1" type="ORF">S03H2_03161</name>
</gene>
<accession>X1E8H9</accession>
<reference evidence="1" key="1">
    <citation type="journal article" date="2014" name="Front. Microbiol.">
        <title>High frequency of phylogenetically diverse reductive dehalogenase-homologous genes in deep subseafloor sedimentary metagenomes.</title>
        <authorList>
            <person name="Kawai M."/>
            <person name="Futagami T."/>
            <person name="Toyoda A."/>
            <person name="Takaki Y."/>
            <person name="Nishi S."/>
            <person name="Hori S."/>
            <person name="Arai W."/>
            <person name="Tsubouchi T."/>
            <person name="Morono Y."/>
            <person name="Uchiyama I."/>
            <person name="Ito T."/>
            <person name="Fujiyama A."/>
            <person name="Inagaki F."/>
            <person name="Takami H."/>
        </authorList>
    </citation>
    <scope>NUCLEOTIDE SEQUENCE</scope>
    <source>
        <strain evidence="1">Expedition CK06-06</strain>
    </source>
</reference>
<protein>
    <submittedName>
        <fullName evidence="1">Uncharacterized protein</fullName>
    </submittedName>
</protein>